<organism evidence="10 11">
    <name type="scientific">Curtobacterium flaccumfaciens</name>
    <dbReference type="NCBI Taxonomy" id="2035"/>
    <lineage>
        <taxon>Bacteria</taxon>
        <taxon>Bacillati</taxon>
        <taxon>Actinomycetota</taxon>
        <taxon>Actinomycetes</taxon>
        <taxon>Micrococcales</taxon>
        <taxon>Microbacteriaceae</taxon>
        <taxon>Curtobacterium</taxon>
    </lineage>
</organism>
<keyword evidence="3" id="KW-1003">Cell membrane</keyword>
<gene>
    <name evidence="10" type="ORF">EDF64_102295</name>
</gene>
<keyword evidence="2 7" id="KW-0813">Transport</keyword>
<dbReference type="SUPFAM" id="SSF161098">
    <property type="entry name" value="MetI-like"/>
    <property type="match status" value="1"/>
</dbReference>
<dbReference type="InterPro" id="IPR035906">
    <property type="entry name" value="MetI-like_sf"/>
</dbReference>
<keyword evidence="5 7" id="KW-1133">Transmembrane helix</keyword>
<feature type="transmembrane region" description="Helical" evidence="7">
    <location>
        <begin position="34"/>
        <end position="57"/>
    </location>
</feature>
<feature type="compositionally biased region" description="Low complexity" evidence="8">
    <location>
        <begin position="1"/>
        <end position="15"/>
    </location>
</feature>
<feature type="domain" description="ABC transmembrane type-1" evidence="9">
    <location>
        <begin position="99"/>
        <end position="289"/>
    </location>
</feature>
<dbReference type="AlphaFoldDB" id="A0A4R6DNT6"/>
<evidence type="ECO:0000313" key="10">
    <source>
        <dbReference type="EMBL" id="TDN45878.1"/>
    </source>
</evidence>
<evidence type="ECO:0000256" key="1">
    <source>
        <dbReference type="ARBA" id="ARBA00004651"/>
    </source>
</evidence>
<sequence length="304" mass="32226">MTATPTTTTTNTAAALGRPGAATDDRGHGFRRGWLGTAVTHLCLIVGVLLSIFPFYWLLVMSTSTNAEIFGYPPSLWFGDNALANVASVFSNVDMLRALLNTVLVAGSTAVLVMLFDSLAAFAFAKYEFPFKRSLFTVMLATFLVPGSLSLVPSFVLMAHLGWIGGLQALIIPGAANAFGIFLLRQFATGSIPNEVIDSARVDGAGFFRTWWSIAVPMLRGGLAFLGIFTFITAWNDYVWPLIVLIDPKGQTLQVALAGLSSVNATDLGAVMAGAVISVFPLIGVFIIGSRHFIANIAAGALKG</sequence>
<evidence type="ECO:0000256" key="5">
    <source>
        <dbReference type="ARBA" id="ARBA00022989"/>
    </source>
</evidence>
<dbReference type="CDD" id="cd06261">
    <property type="entry name" value="TM_PBP2"/>
    <property type="match status" value="1"/>
</dbReference>
<feature type="transmembrane region" description="Helical" evidence="7">
    <location>
        <begin position="211"/>
        <end position="235"/>
    </location>
</feature>
<protein>
    <submittedName>
        <fullName evidence="10">Carbohydrate ABC transporter membrane protein 2 (CUT1 family)</fullName>
    </submittedName>
</protein>
<comment type="caution">
    <text evidence="10">The sequence shown here is derived from an EMBL/GenBank/DDBJ whole genome shotgun (WGS) entry which is preliminary data.</text>
</comment>
<dbReference type="Pfam" id="PF00528">
    <property type="entry name" value="BPD_transp_1"/>
    <property type="match status" value="1"/>
</dbReference>
<evidence type="ECO:0000256" key="8">
    <source>
        <dbReference type="SAM" id="MobiDB-lite"/>
    </source>
</evidence>
<proteinExistence type="inferred from homology"/>
<dbReference type="Proteomes" id="UP000295764">
    <property type="component" value="Unassembled WGS sequence"/>
</dbReference>
<name>A0A4R6DNT6_9MICO</name>
<dbReference type="InterPro" id="IPR000515">
    <property type="entry name" value="MetI-like"/>
</dbReference>
<dbReference type="Gene3D" id="1.10.3720.10">
    <property type="entry name" value="MetI-like"/>
    <property type="match status" value="1"/>
</dbReference>
<dbReference type="GO" id="GO:0055085">
    <property type="term" value="P:transmembrane transport"/>
    <property type="evidence" value="ECO:0007669"/>
    <property type="project" value="InterPro"/>
</dbReference>
<dbReference type="PANTHER" id="PTHR43744:SF8">
    <property type="entry name" value="SN-GLYCEROL-3-PHOSPHATE TRANSPORT SYSTEM PERMEASE PROTEIN UGPE"/>
    <property type="match status" value="1"/>
</dbReference>
<reference evidence="10 11" key="1">
    <citation type="submission" date="2019-03" db="EMBL/GenBank/DDBJ databases">
        <title>Genomic analyses of the natural microbiome of Caenorhabditis elegans.</title>
        <authorList>
            <person name="Samuel B."/>
        </authorList>
    </citation>
    <scope>NUCLEOTIDE SEQUENCE [LARGE SCALE GENOMIC DNA]</scope>
    <source>
        <strain evidence="10 11">JUb65</strain>
    </source>
</reference>
<evidence type="ECO:0000313" key="11">
    <source>
        <dbReference type="Proteomes" id="UP000295764"/>
    </source>
</evidence>
<comment type="subcellular location">
    <subcellularLocation>
        <location evidence="1 7">Cell membrane</location>
        <topology evidence="1 7">Multi-pass membrane protein</topology>
    </subcellularLocation>
</comment>
<feature type="transmembrane region" description="Helical" evidence="7">
    <location>
        <begin position="268"/>
        <end position="288"/>
    </location>
</feature>
<comment type="similarity">
    <text evidence="7">Belongs to the binding-protein-dependent transport system permease family.</text>
</comment>
<evidence type="ECO:0000256" key="4">
    <source>
        <dbReference type="ARBA" id="ARBA00022692"/>
    </source>
</evidence>
<keyword evidence="6 7" id="KW-0472">Membrane</keyword>
<dbReference type="PROSITE" id="PS50928">
    <property type="entry name" value="ABC_TM1"/>
    <property type="match status" value="1"/>
</dbReference>
<evidence type="ECO:0000256" key="3">
    <source>
        <dbReference type="ARBA" id="ARBA00022475"/>
    </source>
</evidence>
<feature type="transmembrane region" description="Helical" evidence="7">
    <location>
        <begin position="163"/>
        <end position="184"/>
    </location>
</feature>
<feature type="region of interest" description="Disordered" evidence="8">
    <location>
        <begin position="1"/>
        <end position="24"/>
    </location>
</feature>
<dbReference type="EMBL" id="SNVW01000002">
    <property type="protein sequence ID" value="TDN45878.1"/>
    <property type="molecule type" value="Genomic_DNA"/>
</dbReference>
<dbReference type="OrthoDB" id="2063054at2"/>
<evidence type="ECO:0000256" key="6">
    <source>
        <dbReference type="ARBA" id="ARBA00023136"/>
    </source>
</evidence>
<evidence type="ECO:0000256" key="7">
    <source>
        <dbReference type="RuleBase" id="RU363032"/>
    </source>
</evidence>
<accession>A0A4R6DNT6</accession>
<keyword evidence="4 7" id="KW-0812">Transmembrane</keyword>
<dbReference type="PANTHER" id="PTHR43744">
    <property type="entry name" value="ABC TRANSPORTER PERMEASE PROTEIN MG189-RELATED-RELATED"/>
    <property type="match status" value="1"/>
</dbReference>
<evidence type="ECO:0000259" key="9">
    <source>
        <dbReference type="PROSITE" id="PS50928"/>
    </source>
</evidence>
<evidence type="ECO:0000256" key="2">
    <source>
        <dbReference type="ARBA" id="ARBA00022448"/>
    </source>
</evidence>
<feature type="transmembrane region" description="Helical" evidence="7">
    <location>
        <begin position="98"/>
        <end position="123"/>
    </location>
</feature>
<dbReference type="GO" id="GO:0005886">
    <property type="term" value="C:plasma membrane"/>
    <property type="evidence" value="ECO:0007669"/>
    <property type="project" value="UniProtKB-SubCell"/>
</dbReference>
<feature type="transmembrane region" description="Helical" evidence="7">
    <location>
        <begin position="135"/>
        <end position="157"/>
    </location>
</feature>
<dbReference type="RefSeq" id="WP_133518810.1">
    <property type="nucleotide sequence ID" value="NZ_SNVW01000002.1"/>
</dbReference>